<feature type="signal peptide" evidence="1">
    <location>
        <begin position="1"/>
        <end position="22"/>
    </location>
</feature>
<accession>A0A699ZUH9</accession>
<feature type="chain" id="PRO_5025526192" evidence="1">
    <location>
        <begin position="23"/>
        <end position="133"/>
    </location>
</feature>
<keyword evidence="3" id="KW-1185">Reference proteome</keyword>
<dbReference type="Proteomes" id="UP000485058">
    <property type="component" value="Unassembled WGS sequence"/>
</dbReference>
<protein>
    <submittedName>
        <fullName evidence="2">Uncharacterized protein</fullName>
    </submittedName>
</protein>
<organism evidence="2 3">
    <name type="scientific">Haematococcus lacustris</name>
    <name type="common">Green alga</name>
    <name type="synonym">Haematococcus pluvialis</name>
    <dbReference type="NCBI Taxonomy" id="44745"/>
    <lineage>
        <taxon>Eukaryota</taxon>
        <taxon>Viridiplantae</taxon>
        <taxon>Chlorophyta</taxon>
        <taxon>core chlorophytes</taxon>
        <taxon>Chlorophyceae</taxon>
        <taxon>CS clade</taxon>
        <taxon>Chlamydomonadales</taxon>
        <taxon>Haematococcaceae</taxon>
        <taxon>Haematococcus</taxon>
    </lineage>
</organism>
<gene>
    <name evidence="2" type="ORF">HaLaN_19820</name>
</gene>
<keyword evidence="1" id="KW-0732">Signal</keyword>
<evidence type="ECO:0000313" key="3">
    <source>
        <dbReference type="Proteomes" id="UP000485058"/>
    </source>
</evidence>
<name>A0A699ZUH9_HAELA</name>
<comment type="caution">
    <text evidence="2">The sequence shown here is derived from an EMBL/GenBank/DDBJ whole genome shotgun (WGS) entry which is preliminary data.</text>
</comment>
<sequence>MAITGSAVRYAFCVALALCAVASQFSLQAAAGCHDPLVQHSANRRLMQNANANSQSNGGTSIATANSQATQAAASEAAKASSTAVAQAVSSVSFDRAYSSRQLQSTGMAGYQAGHQTLSTRHQAGHLTSAIQQ</sequence>
<dbReference type="EMBL" id="BLLF01002025">
    <property type="protein sequence ID" value="GFH22364.1"/>
    <property type="molecule type" value="Genomic_DNA"/>
</dbReference>
<dbReference type="AlphaFoldDB" id="A0A699ZUH9"/>
<evidence type="ECO:0000256" key="1">
    <source>
        <dbReference type="SAM" id="SignalP"/>
    </source>
</evidence>
<evidence type="ECO:0000313" key="2">
    <source>
        <dbReference type="EMBL" id="GFH22364.1"/>
    </source>
</evidence>
<proteinExistence type="predicted"/>
<reference evidence="2 3" key="1">
    <citation type="submission" date="2020-02" db="EMBL/GenBank/DDBJ databases">
        <title>Draft genome sequence of Haematococcus lacustris strain NIES-144.</title>
        <authorList>
            <person name="Morimoto D."/>
            <person name="Nakagawa S."/>
            <person name="Yoshida T."/>
            <person name="Sawayama S."/>
        </authorList>
    </citation>
    <scope>NUCLEOTIDE SEQUENCE [LARGE SCALE GENOMIC DNA]</scope>
    <source>
        <strain evidence="2 3">NIES-144</strain>
    </source>
</reference>